<proteinExistence type="predicted"/>
<dbReference type="Proteomes" id="UP001317705">
    <property type="component" value="Chromosome"/>
</dbReference>
<name>A0ABM8ELF5_9BACT</name>
<evidence type="ECO:0000313" key="1">
    <source>
        <dbReference type="EMBL" id="BDV43257.1"/>
    </source>
</evidence>
<evidence type="ECO:0000313" key="2">
    <source>
        <dbReference type="Proteomes" id="UP001317705"/>
    </source>
</evidence>
<accession>A0ABM8ELF5</accession>
<dbReference type="RefSeq" id="WP_281999365.1">
    <property type="nucleotide sequence ID" value="NZ_AP027151.1"/>
</dbReference>
<reference evidence="1 2" key="1">
    <citation type="submission" date="2022-12" db="EMBL/GenBank/DDBJ databases">
        <title>Polyphasic characterization of Geotalea uranireducens NIT-SL11 newly isolated from a complex of sewage sludge and microbially reduced graphene oxide.</title>
        <authorList>
            <person name="Xie L."/>
            <person name="Yoshida N."/>
            <person name="Meng L."/>
        </authorList>
    </citation>
    <scope>NUCLEOTIDE SEQUENCE [LARGE SCALE GENOMIC DNA]</scope>
    <source>
        <strain evidence="1 2">NIT-SL11</strain>
    </source>
</reference>
<protein>
    <submittedName>
        <fullName evidence="1">Uncharacterized protein</fullName>
    </submittedName>
</protein>
<gene>
    <name evidence="1" type="ORF">GURASL_21800</name>
</gene>
<dbReference type="EMBL" id="AP027151">
    <property type="protein sequence ID" value="BDV43257.1"/>
    <property type="molecule type" value="Genomic_DNA"/>
</dbReference>
<organism evidence="1 2">
    <name type="scientific">Geotalea uraniireducens</name>
    <dbReference type="NCBI Taxonomy" id="351604"/>
    <lineage>
        <taxon>Bacteria</taxon>
        <taxon>Pseudomonadati</taxon>
        <taxon>Thermodesulfobacteriota</taxon>
        <taxon>Desulfuromonadia</taxon>
        <taxon>Geobacterales</taxon>
        <taxon>Geobacteraceae</taxon>
        <taxon>Geotalea</taxon>
    </lineage>
</organism>
<sequence length="92" mass="10235">MRAIGYSKYGGPDVLAICELPEVHAVPEGGDGLADGAVLNELVIPTVRDGGAFMSLRGFEGEPRRDIRFLKTLVFKDYDKFDKLDRLRQHLT</sequence>
<keyword evidence="2" id="KW-1185">Reference proteome</keyword>